<protein>
    <submittedName>
        <fullName evidence="2">Uncharacterized protein</fullName>
    </submittedName>
</protein>
<evidence type="ECO:0000313" key="2">
    <source>
        <dbReference type="EMBL" id="MZQ86993.1"/>
    </source>
</evidence>
<sequence>MAHKVISDEELLLLLSPNCDNQETNLPEKPKLTMKLLYELIKKLKQENVILSNRIAEYERRLDLLMESKAQVASTAEMTVLIEPIRTTEVKHELSLVLPSSHLTPRSTRHPSPKKKSISILFLKALTRLFVRRRRFHPLRH</sequence>
<feature type="coiled-coil region" evidence="1">
    <location>
        <begin position="34"/>
        <end position="68"/>
    </location>
</feature>
<keyword evidence="1" id="KW-0175">Coiled coil</keyword>
<reference evidence="2 3" key="1">
    <citation type="submission" date="2019-12" db="EMBL/GenBank/DDBJ databases">
        <title>Paenibacillus sp. nov. sp. isolated from soil.</title>
        <authorList>
            <person name="Kim J."/>
            <person name="Jeong S.E."/>
            <person name="Jung H.S."/>
            <person name="Jeon C.O."/>
        </authorList>
    </citation>
    <scope>NUCLEOTIDE SEQUENCE [LARGE SCALE GENOMIC DNA]</scope>
    <source>
        <strain evidence="2 3">5J-6</strain>
    </source>
</reference>
<evidence type="ECO:0000313" key="3">
    <source>
        <dbReference type="Proteomes" id="UP000481087"/>
    </source>
</evidence>
<dbReference type="Proteomes" id="UP000481087">
    <property type="component" value="Unassembled WGS sequence"/>
</dbReference>
<evidence type="ECO:0000256" key="1">
    <source>
        <dbReference type="SAM" id="Coils"/>
    </source>
</evidence>
<gene>
    <name evidence="2" type="ORF">GQF01_33270</name>
</gene>
<dbReference type="RefSeq" id="WP_161411547.1">
    <property type="nucleotide sequence ID" value="NZ_WTUZ01000040.1"/>
</dbReference>
<organism evidence="2 3">
    <name type="scientific">Paenibacillus silvestris</name>
    <dbReference type="NCBI Taxonomy" id="2606219"/>
    <lineage>
        <taxon>Bacteria</taxon>
        <taxon>Bacillati</taxon>
        <taxon>Bacillota</taxon>
        <taxon>Bacilli</taxon>
        <taxon>Bacillales</taxon>
        <taxon>Paenibacillaceae</taxon>
        <taxon>Paenibacillus</taxon>
    </lineage>
</organism>
<dbReference type="AlphaFoldDB" id="A0A6L8V9N8"/>
<keyword evidence="3" id="KW-1185">Reference proteome</keyword>
<accession>A0A6L8V9N8</accession>
<proteinExistence type="predicted"/>
<name>A0A6L8V9N8_9BACL</name>
<dbReference type="EMBL" id="WTUZ01000040">
    <property type="protein sequence ID" value="MZQ86993.1"/>
    <property type="molecule type" value="Genomic_DNA"/>
</dbReference>
<comment type="caution">
    <text evidence="2">The sequence shown here is derived from an EMBL/GenBank/DDBJ whole genome shotgun (WGS) entry which is preliminary data.</text>
</comment>